<organism evidence="2 3">
    <name type="scientific">Pocillopora meandrina</name>
    <dbReference type="NCBI Taxonomy" id="46732"/>
    <lineage>
        <taxon>Eukaryota</taxon>
        <taxon>Metazoa</taxon>
        <taxon>Cnidaria</taxon>
        <taxon>Anthozoa</taxon>
        <taxon>Hexacorallia</taxon>
        <taxon>Scleractinia</taxon>
        <taxon>Astrocoeniina</taxon>
        <taxon>Pocilloporidae</taxon>
        <taxon>Pocillopora</taxon>
    </lineage>
</organism>
<comment type="caution">
    <text evidence="2">The sequence shown here is derived from an EMBL/GenBank/DDBJ whole genome shotgun (WGS) entry which is preliminary data.</text>
</comment>
<evidence type="ECO:0000313" key="2">
    <source>
        <dbReference type="EMBL" id="CAH3038440.1"/>
    </source>
</evidence>
<evidence type="ECO:0000256" key="1">
    <source>
        <dbReference type="SAM" id="MobiDB-lite"/>
    </source>
</evidence>
<reference evidence="2 3" key="1">
    <citation type="submission" date="2022-05" db="EMBL/GenBank/DDBJ databases">
        <authorList>
            <consortium name="Genoscope - CEA"/>
            <person name="William W."/>
        </authorList>
    </citation>
    <scope>NUCLEOTIDE SEQUENCE [LARGE SCALE GENOMIC DNA]</scope>
</reference>
<name>A0AAU9VY65_9CNID</name>
<evidence type="ECO:0000313" key="3">
    <source>
        <dbReference type="Proteomes" id="UP001159428"/>
    </source>
</evidence>
<accession>A0AAU9VY65</accession>
<dbReference type="Proteomes" id="UP001159428">
    <property type="component" value="Unassembled WGS sequence"/>
</dbReference>
<feature type="region of interest" description="Disordered" evidence="1">
    <location>
        <begin position="1"/>
        <end position="26"/>
    </location>
</feature>
<gene>
    <name evidence="2" type="ORF">PMEA_00021691</name>
</gene>
<sequence length="214" mass="23763">MVKNTEGEVDGEKLPGRTMKSFHQSRDSDKQALISIIRATNSDELCFVKSAKKAHTIPAGQTIRLPCRANTGPIYRKTPVIFKPDELATWPSGLELHESLTTIKEGHVTILSINVTNNTNHDIALPRRVVLGLLRLVHSVTPVEVRFKNTETQTPDKELPCDEHKLTEKIEKVDLSGLTAEQKEQAKQLLLEEAEAFAMSDNDVGCISGLEMDI</sequence>
<keyword evidence="3" id="KW-1185">Reference proteome</keyword>
<proteinExistence type="predicted"/>
<protein>
    <submittedName>
        <fullName evidence="2">Uncharacterized protein</fullName>
    </submittedName>
</protein>
<dbReference type="AlphaFoldDB" id="A0AAU9VY65"/>
<dbReference type="EMBL" id="CALNXJ010000004">
    <property type="protein sequence ID" value="CAH3038440.1"/>
    <property type="molecule type" value="Genomic_DNA"/>
</dbReference>